<dbReference type="EnsemblMetazoa" id="SSS_4981s_mrna">
    <property type="protein sequence ID" value="KAF7493796.1"/>
    <property type="gene ID" value="SSS_4981"/>
</dbReference>
<evidence type="ECO:0000313" key="4">
    <source>
        <dbReference type="Proteomes" id="UP000070412"/>
    </source>
</evidence>
<keyword evidence="1" id="KW-0812">Transmembrane</keyword>
<organism evidence="2">
    <name type="scientific">Sarcoptes scabiei</name>
    <name type="common">Itch mite</name>
    <name type="synonym">Acarus scabiei</name>
    <dbReference type="NCBI Taxonomy" id="52283"/>
    <lineage>
        <taxon>Eukaryota</taxon>
        <taxon>Metazoa</taxon>
        <taxon>Ecdysozoa</taxon>
        <taxon>Arthropoda</taxon>
        <taxon>Chelicerata</taxon>
        <taxon>Arachnida</taxon>
        <taxon>Acari</taxon>
        <taxon>Acariformes</taxon>
        <taxon>Sarcoptiformes</taxon>
        <taxon>Astigmata</taxon>
        <taxon>Psoroptidia</taxon>
        <taxon>Sarcoptoidea</taxon>
        <taxon>Sarcoptidae</taxon>
        <taxon>Sarcoptinae</taxon>
        <taxon>Sarcoptes</taxon>
    </lineage>
</organism>
<dbReference type="AlphaFoldDB" id="A0A834RBX0"/>
<gene>
    <name evidence="2" type="ORF">SSS_4981</name>
</gene>
<feature type="transmembrane region" description="Helical" evidence="1">
    <location>
        <begin position="591"/>
        <end position="612"/>
    </location>
</feature>
<name>A0A834RBX0_SARSC</name>
<evidence type="ECO:0000256" key="1">
    <source>
        <dbReference type="SAM" id="Phobius"/>
    </source>
</evidence>
<keyword evidence="4" id="KW-1185">Reference proteome</keyword>
<dbReference type="OrthoDB" id="6511903at2759"/>
<sequence length="687" mass="78806">MARMESIRSSPSMMMIILMITIWSTIIVAKQHGWFLKWKEMSNQNLLEVNYREYHGVPESCNKSSSGSIFKLRKDYKQCHNQSVTKFSLTPENLITYKTKEFCCYLRDFHQCEIGVLDKCDDEYSRLNQEETKRFLDVCQEHWPVKKCNKDETDLTPYVAAGLTLLVVIGVPVASWLCERKWKVFAPIYNSQFYRNVKDGNNWLGKLFRLRRQPGDDLQIVEVPIKIDHDGRSSVSIDRAPDVGSLNGSAAAQELQSLSVGDQTDHIRVDSRRESPFEARSDAISVVSKQTSDTEGFSVWKSSGVKSEARYDPPKLGPKELWPSDNEFVYKEARVTRIGVPIIQKKEIETNLFTPDDEFILRVDPRGSTPQPLEYTPILKRPRPIQISFVTPEPPPTYTEKFAQIVGERLSELVTGIQKRNKVPLVSLIVQFVLCLILILVNDSSSSSSSSSSKPISSSEPGFLFESTDKIYLVPYKKYYGIPSECNHSENEVRNSTSVDNLDEFHHCQIDSASRWNLNIWNMLTVSKEFCCFLRDVLQCETNVLHDCDQRYSELNFHETTRMIKVCGRKQTDQCHYSEEERQHLEKISNMVKISLGIFLSVLGVFGAIVYLPTRKFLLSSFHFARDTFNQNFLGKFISRNNPRMNLSPHSSFHADGALMESKILRSWTKDVLGPGDERRFFSSTSD</sequence>
<keyword evidence="1" id="KW-0472">Membrane</keyword>
<reference evidence="2" key="2">
    <citation type="submission" date="2020-01" db="EMBL/GenBank/DDBJ databases">
        <authorList>
            <person name="Korhonen P.K.K."/>
            <person name="Guangxu M.G."/>
            <person name="Wang T.W."/>
            <person name="Stroehlein A.J.S."/>
            <person name="Young N.D."/>
            <person name="Ang C.-S.A."/>
            <person name="Fernando D.W.F."/>
            <person name="Lu H.L."/>
            <person name="Taylor S.T."/>
            <person name="Ehtesham M.E.M."/>
            <person name="Najaraj S.H.N."/>
            <person name="Harsha G.H.G."/>
            <person name="Madugundu A.M."/>
            <person name="Renuse S.R."/>
            <person name="Holt D.H."/>
            <person name="Pandey A.P."/>
            <person name="Papenfuss A.P."/>
            <person name="Gasser R.B.G."/>
            <person name="Fischer K.F."/>
        </authorList>
    </citation>
    <scope>NUCLEOTIDE SEQUENCE</scope>
    <source>
        <strain evidence="2">SSS_KF_BRIS2020</strain>
    </source>
</reference>
<protein>
    <submittedName>
        <fullName evidence="2 3">Uncharacterized protein</fullName>
    </submittedName>
</protein>
<dbReference type="EMBL" id="WVUK01000055">
    <property type="protein sequence ID" value="KAF7493796.1"/>
    <property type="molecule type" value="Genomic_DNA"/>
</dbReference>
<evidence type="ECO:0000313" key="3">
    <source>
        <dbReference type="EnsemblMetazoa" id="KAF7493796.1"/>
    </source>
</evidence>
<evidence type="ECO:0000313" key="2">
    <source>
        <dbReference type="EMBL" id="KAF7493796.1"/>
    </source>
</evidence>
<feature type="transmembrane region" description="Helical" evidence="1">
    <location>
        <begin position="158"/>
        <end position="178"/>
    </location>
</feature>
<proteinExistence type="predicted"/>
<reference evidence="4" key="1">
    <citation type="journal article" date="2020" name="PLoS Negl. Trop. Dis.">
        <title>High-quality nuclear genome for Sarcoptes scabiei-A critical resource for a neglected parasite.</title>
        <authorList>
            <person name="Korhonen P.K."/>
            <person name="Gasser R.B."/>
            <person name="Ma G."/>
            <person name="Wang T."/>
            <person name="Stroehlein A.J."/>
            <person name="Young N.D."/>
            <person name="Ang C.S."/>
            <person name="Fernando D.D."/>
            <person name="Lu H.C."/>
            <person name="Taylor S."/>
            <person name="Reynolds S.L."/>
            <person name="Mofiz E."/>
            <person name="Najaraj S.H."/>
            <person name="Gowda H."/>
            <person name="Madugundu A."/>
            <person name="Renuse S."/>
            <person name="Holt D."/>
            <person name="Pandey A."/>
            <person name="Papenfuss A.T."/>
            <person name="Fischer K."/>
        </authorList>
    </citation>
    <scope>NUCLEOTIDE SEQUENCE [LARGE SCALE GENOMIC DNA]</scope>
</reference>
<keyword evidence="1" id="KW-1133">Transmembrane helix</keyword>
<dbReference type="Proteomes" id="UP000070412">
    <property type="component" value="Unassembled WGS sequence"/>
</dbReference>
<reference evidence="3" key="3">
    <citation type="submission" date="2022-06" db="UniProtKB">
        <authorList>
            <consortium name="EnsemblMetazoa"/>
        </authorList>
    </citation>
    <scope>IDENTIFICATION</scope>
</reference>
<accession>A0A834RBX0</accession>
<feature type="transmembrane region" description="Helical" evidence="1">
    <location>
        <begin position="12"/>
        <end position="29"/>
    </location>
</feature>